<dbReference type="Gene3D" id="3.40.50.1820">
    <property type="entry name" value="alpha/beta hydrolase"/>
    <property type="match status" value="1"/>
</dbReference>
<protein>
    <recommendedName>
        <fullName evidence="4">Carboxylic ester hydrolase</fullName>
        <ecNumber evidence="4">3.1.1.-</ecNumber>
    </recommendedName>
</protein>
<organism evidence="6">
    <name type="scientific">Steinernema carpocapsae</name>
    <name type="common">Entomopathogenic nematode</name>
    <dbReference type="NCBI Taxonomy" id="34508"/>
    <lineage>
        <taxon>Eukaryota</taxon>
        <taxon>Metazoa</taxon>
        <taxon>Ecdysozoa</taxon>
        <taxon>Nematoda</taxon>
        <taxon>Chromadorea</taxon>
        <taxon>Rhabditida</taxon>
        <taxon>Tylenchina</taxon>
        <taxon>Panagrolaimomorpha</taxon>
        <taxon>Strongyloidoidea</taxon>
        <taxon>Steinernematidae</taxon>
        <taxon>Steinernema</taxon>
    </lineage>
</organism>
<dbReference type="EC" id="3.1.1.-" evidence="4"/>
<comment type="caution">
    <text evidence="6">The sequence shown here is derived from an EMBL/GenBank/DDBJ whole genome shotgun (WGS) entry which is preliminary data.</text>
</comment>
<accession>A0A4U5P933</accession>
<evidence type="ECO:0000256" key="2">
    <source>
        <dbReference type="ARBA" id="ARBA00022487"/>
    </source>
</evidence>
<comment type="similarity">
    <text evidence="1 4">Belongs to the type-B carboxylesterase/lipase family.</text>
</comment>
<evidence type="ECO:0000256" key="3">
    <source>
        <dbReference type="ARBA" id="ARBA00022801"/>
    </source>
</evidence>
<proteinExistence type="inferred from homology"/>
<dbReference type="STRING" id="34508.A0A4U5P933"/>
<dbReference type="Pfam" id="PF00135">
    <property type="entry name" value="COesterase"/>
    <property type="match status" value="1"/>
</dbReference>
<dbReference type="GO" id="GO:0052689">
    <property type="term" value="F:carboxylic ester hydrolase activity"/>
    <property type="evidence" value="ECO:0007669"/>
    <property type="project" value="UniProtKB-KW"/>
</dbReference>
<reference evidence="6" key="3">
    <citation type="journal article" date="2019" name="G3 (Bethesda)">
        <title>Hybrid Assembly of the Genome of the Entomopathogenic Nematode Steinernema carpocapsae Identifies the X-Chromosome.</title>
        <authorList>
            <person name="Serra L."/>
            <person name="Macchietto M."/>
            <person name="Macias-Munoz A."/>
            <person name="McGill C.J."/>
            <person name="Rodriguez I.M."/>
            <person name="Rodriguez B."/>
            <person name="Murad R."/>
            <person name="Mortazavi A."/>
        </authorList>
    </citation>
    <scope>NUCLEOTIDE SEQUENCE</scope>
    <source>
        <strain evidence="6">ALL</strain>
    </source>
</reference>
<evidence type="ECO:0000313" key="6">
    <source>
        <dbReference type="EMBL" id="TKR92384.1"/>
    </source>
</evidence>
<dbReference type="PANTHER" id="PTHR11559">
    <property type="entry name" value="CARBOXYLESTERASE"/>
    <property type="match status" value="1"/>
</dbReference>
<dbReference type="SUPFAM" id="SSF53474">
    <property type="entry name" value="alpha/beta-Hydrolases"/>
    <property type="match status" value="1"/>
</dbReference>
<dbReference type="AlphaFoldDB" id="A0A4U5P933"/>
<dbReference type="EMBL" id="AZBU02000002">
    <property type="protein sequence ID" value="TKR92384.1"/>
    <property type="molecule type" value="Genomic_DNA"/>
</dbReference>
<dbReference type="InterPro" id="IPR019826">
    <property type="entry name" value="Carboxylesterase_B_AS"/>
</dbReference>
<keyword evidence="2" id="KW-0719">Serine esterase</keyword>
<reference evidence="6" key="1">
    <citation type="submission" date="2013-11" db="EMBL/GenBank/DDBJ databases">
        <authorList>
            <person name="Sternberg P."/>
            <person name="Dillman A."/>
            <person name="Macchietto M."/>
        </authorList>
    </citation>
    <scope>NUCLEOTIDE SEQUENCE</scope>
    <source>
        <strain evidence="6">ALL</strain>
    </source>
</reference>
<dbReference type="InterPro" id="IPR002018">
    <property type="entry name" value="CarbesteraseB"/>
</dbReference>
<dbReference type="PROSITE" id="PS00122">
    <property type="entry name" value="CARBOXYLESTERASE_B_1"/>
    <property type="match status" value="1"/>
</dbReference>
<dbReference type="OrthoDB" id="19653at2759"/>
<keyword evidence="3 4" id="KW-0378">Hydrolase</keyword>
<feature type="domain" description="Carboxylesterase type B" evidence="5">
    <location>
        <begin position="60"/>
        <end position="569"/>
    </location>
</feature>
<sequence length="589" mass="66092">MFLPLKCTSHWICARQQGKIAIKRAKIDKKCVLGLRVRMFQALLSVVALISSLFHPNPVDPIVITPYGAIEGFELDSANVFLGIRYAKAPNGDLRLEKPEKVEQWTDTLQAKEYGPMCLQGTRLTDSEDFNEDCLFMNIVVPKERTSNTAKFPVFFFIHGGGFQFGSPRDYNLSVIAQNFVNKGIIFVSIQYRLGTYGFLTTEDTVLPGNLGLWDQKVALDFAREILPSFGGDIDRITVGGESAGAASVSAMALSPHTRDNFAQAVQISGSIFASFAMGNDSYEYNRRFIEAIGCYAFSSMEVKTCLKKKSVKEFFEAAGQTTTDFDALFGVPFHPRVDGDFLPAEPSVLMDSAPVKPTISGVNDKELGGFVLDGFNKSYIDVTWPFWNSFDRSGLLEKLKITSQHIPNLDDLLVQFYADPIEPGETRNSSECLTKHIQSISDISFVIPAYLEAQEKLSHGWPVYLYITSFYSKSPQKMSLPVKGSFHSNELPYLFGNKPRFPILDNEASRQFMKNIVDAYFSFIKTGKPTIESLQWKPISKAEDDAYLSLDLKCTMKEGFMRKSIKFWTKEVMNVVDKTKLKPLFPDL</sequence>
<gene>
    <name evidence="6" type="ORF">L596_007049</name>
</gene>
<name>A0A4U5P933_STECR</name>
<evidence type="ECO:0000256" key="1">
    <source>
        <dbReference type="ARBA" id="ARBA00005964"/>
    </source>
</evidence>
<dbReference type="InterPro" id="IPR029058">
    <property type="entry name" value="AB_hydrolase_fold"/>
</dbReference>
<evidence type="ECO:0000259" key="5">
    <source>
        <dbReference type="Pfam" id="PF00135"/>
    </source>
</evidence>
<evidence type="ECO:0000256" key="4">
    <source>
        <dbReference type="RuleBase" id="RU361235"/>
    </source>
</evidence>
<reference evidence="6" key="2">
    <citation type="journal article" date="2015" name="Genome Biol.">
        <title>Comparative genomics of Steinernema reveals deeply conserved gene regulatory networks.</title>
        <authorList>
            <person name="Dillman A.R."/>
            <person name="Macchietto M."/>
            <person name="Porter C.F."/>
            <person name="Rogers A."/>
            <person name="Williams B."/>
            <person name="Antoshechkin I."/>
            <person name="Lee M.M."/>
            <person name="Goodwin Z."/>
            <person name="Lu X."/>
            <person name="Lewis E.E."/>
            <person name="Goodrich-Blair H."/>
            <person name="Stock S.P."/>
            <person name="Adams B.J."/>
            <person name="Sternberg P.W."/>
            <person name="Mortazavi A."/>
        </authorList>
    </citation>
    <scope>NUCLEOTIDE SEQUENCE [LARGE SCALE GENOMIC DNA]</scope>
    <source>
        <strain evidence="6">ALL</strain>
    </source>
</reference>
<dbReference type="InterPro" id="IPR050309">
    <property type="entry name" value="Type-B_Carboxylest/Lipase"/>
</dbReference>